<dbReference type="EMBL" id="BPVZ01000580">
    <property type="protein sequence ID" value="GKV51981.1"/>
    <property type="molecule type" value="Genomic_DNA"/>
</dbReference>
<name>A0AAV5MPS4_9ROSI</name>
<accession>A0AAV5MPS4</accession>
<feature type="compositionally biased region" description="Basic and acidic residues" evidence="1">
    <location>
        <begin position="72"/>
        <end position="84"/>
    </location>
</feature>
<evidence type="ECO:0000313" key="2">
    <source>
        <dbReference type="EMBL" id="GKV51981.1"/>
    </source>
</evidence>
<sequence length="90" mass="10121">MKLMIEQPGKILGIPSQTATHLSIIPFSKSIEGLSQKPERMIELKPYPPREAYVRFIAYTTLGMRTPGIGSSREKNFSCEKEARPPAPYL</sequence>
<evidence type="ECO:0000313" key="3">
    <source>
        <dbReference type="EMBL" id="GKV52252.1"/>
    </source>
</evidence>
<keyword evidence="4" id="KW-1185">Reference proteome</keyword>
<gene>
    <name evidence="2" type="ORF">SLEP1_g58592</name>
    <name evidence="3" type="ORF">SLEP1_g58841</name>
</gene>
<proteinExistence type="predicted"/>
<feature type="region of interest" description="Disordered" evidence="1">
    <location>
        <begin position="70"/>
        <end position="90"/>
    </location>
</feature>
<dbReference type="Proteomes" id="UP001054252">
    <property type="component" value="Unassembled WGS sequence"/>
</dbReference>
<protein>
    <submittedName>
        <fullName evidence="2">Uncharacterized protein</fullName>
    </submittedName>
</protein>
<dbReference type="AlphaFoldDB" id="A0AAV5MPS4"/>
<dbReference type="EMBL" id="BPVZ01000642">
    <property type="protein sequence ID" value="GKV52252.1"/>
    <property type="molecule type" value="Genomic_DNA"/>
</dbReference>
<reference evidence="2 4" key="1">
    <citation type="journal article" date="2021" name="Commun. Biol.">
        <title>The genome of Shorea leprosula (Dipterocarpaceae) highlights the ecological relevance of drought in aseasonal tropical rainforests.</title>
        <authorList>
            <person name="Ng K.K.S."/>
            <person name="Kobayashi M.J."/>
            <person name="Fawcett J.A."/>
            <person name="Hatakeyama M."/>
            <person name="Paape T."/>
            <person name="Ng C.H."/>
            <person name="Ang C.C."/>
            <person name="Tnah L.H."/>
            <person name="Lee C.T."/>
            <person name="Nishiyama T."/>
            <person name="Sese J."/>
            <person name="O'Brien M.J."/>
            <person name="Copetti D."/>
            <person name="Mohd Noor M.I."/>
            <person name="Ong R.C."/>
            <person name="Putra M."/>
            <person name="Sireger I.Z."/>
            <person name="Indrioko S."/>
            <person name="Kosugi Y."/>
            <person name="Izuno A."/>
            <person name="Isagi Y."/>
            <person name="Lee S.L."/>
            <person name="Shimizu K.K."/>
        </authorList>
    </citation>
    <scope>NUCLEOTIDE SEQUENCE [LARGE SCALE GENOMIC DNA]</scope>
    <source>
        <strain evidence="2">214</strain>
    </source>
</reference>
<evidence type="ECO:0000313" key="4">
    <source>
        <dbReference type="Proteomes" id="UP001054252"/>
    </source>
</evidence>
<organism evidence="2 4">
    <name type="scientific">Rubroshorea leprosula</name>
    <dbReference type="NCBI Taxonomy" id="152421"/>
    <lineage>
        <taxon>Eukaryota</taxon>
        <taxon>Viridiplantae</taxon>
        <taxon>Streptophyta</taxon>
        <taxon>Embryophyta</taxon>
        <taxon>Tracheophyta</taxon>
        <taxon>Spermatophyta</taxon>
        <taxon>Magnoliopsida</taxon>
        <taxon>eudicotyledons</taxon>
        <taxon>Gunneridae</taxon>
        <taxon>Pentapetalae</taxon>
        <taxon>rosids</taxon>
        <taxon>malvids</taxon>
        <taxon>Malvales</taxon>
        <taxon>Dipterocarpaceae</taxon>
        <taxon>Rubroshorea</taxon>
    </lineage>
</organism>
<comment type="caution">
    <text evidence="2">The sequence shown here is derived from an EMBL/GenBank/DDBJ whole genome shotgun (WGS) entry which is preliminary data.</text>
</comment>
<evidence type="ECO:0000256" key="1">
    <source>
        <dbReference type="SAM" id="MobiDB-lite"/>
    </source>
</evidence>